<feature type="transmembrane region" description="Helical" evidence="8">
    <location>
        <begin position="168"/>
        <end position="188"/>
    </location>
</feature>
<dbReference type="InterPro" id="IPR036259">
    <property type="entry name" value="MFS_trans_sf"/>
</dbReference>
<dbReference type="Pfam" id="PF07690">
    <property type="entry name" value="MFS_1"/>
    <property type="match status" value="2"/>
</dbReference>
<dbReference type="Gene3D" id="1.20.1250.20">
    <property type="entry name" value="MFS general substrate transporter like domains"/>
    <property type="match status" value="1"/>
</dbReference>
<accession>A0ABT9XMT2</accession>
<feature type="transmembrane region" description="Helical" evidence="8">
    <location>
        <begin position="338"/>
        <end position="355"/>
    </location>
</feature>
<evidence type="ECO:0000313" key="11">
    <source>
        <dbReference type="Proteomes" id="UP001232973"/>
    </source>
</evidence>
<comment type="caution">
    <text evidence="10">The sequence shown here is derived from an EMBL/GenBank/DDBJ whole genome shotgun (WGS) entry which is preliminary data.</text>
</comment>
<feature type="transmembrane region" description="Helical" evidence="8">
    <location>
        <begin position="12"/>
        <end position="36"/>
    </location>
</feature>
<dbReference type="PROSITE" id="PS50850">
    <property type="entry name" value="MFS"/>
    <property type="match status" value="1"/>
</dbReference>
<keyword evidence="4" id="KW-1003">Cell membrane</keyword>
<dbReference type="CDD" id="cd17324">
    <property type="entry name" value="MFS_NepI_like"/>
    <property type="match status" value="1"/>
</dbReference>
<keyword evidence="6 8" id="KW-1133">Transmembrane helix</keyword>
<feature type="transmembrane region" description="Helical" evidence="8">
    <location>
        <begin position="367"/>
        <end position="387"/>
    </location>
</feature>
<evidence type="ECO:0000256" key="5">
    <source>
        <dbReference type="ARBA" id="ARBA00022692"/>
    </source>
</evidence>
<evidence type="ECO:0000256" key="7">
    <source>
        <dbReference type="ARBA" id="ARBA00023136"/>
    </source>
</evidence>
<evidence type="ECO:0000256" key="2">
    <source>
        <dbReference type="ARBA" id="ARBA00008335"/>
    </source>
</evidence>
<feature type="transmembrane region" description="Helical" evidence="8">
    <location>
        <begin position="254"/>
        <end position="272"/>
    </location>
</feature>
<protein>
    <submittedName>
        <fullName evidence="10">MFS family arabinose efflux permease</fullName>
    </submittedName>
</protein>
<sequence length="408" mass="43786">MANEVDRSHFVRVVTLLGLCSILILMLVYLPIPFIPIWQSEFHVTMNVADWTSSAYGFAYAIGNIFWGTLSDSVRRVRVLYIGLFMLAVMTGLVAMSPSLALLIVFRVLEGAVAASFPAVAIAYIGDVLAPRYRAIATSVVSCGFLLASICGQIYGNLMTTGRGWHAAFLWLAVAYALLGAGAAFLLPKGTRPPTQVSIGSTYMRTFRLFRQIPLTLAWVATVPVLLSFIGMYSGLDALLSASYRSDTSQLVEIQLLGAPGILLSLVAGYFIRRYGGKWVFMGGLLIACFGVVMEAASHPMGLLTFASVVFVFGLSSAVPGIITLVGQLGHEARGSATAVYAFFTFIGASLGPLLETSVVASFGVRVFFLVLAGLLLLNVLLTGLGIRYPSSNRVESVKLHAQARREA</sequence>
<feature type="transmembrane region" description="Helical" evidence="8">
    <location>
        <begin position="209"/>
        <end position="234"/>
    </location>
</feature>
<name>A0ABT9XMT2_9BACL</name>
<dbReference type="PANTHER" id="PTHR43271">
    <property type="entry name" value="BLL2771 PROTEIN"/>
    <property type="match status" value="1"/>
</dbReference>
<keyword evidence="7 8" id="KW-0472">Membrane</keyword>
<dbReference type="Proteomes" id="UP001232973">
    <property type="component" value="Unassembled WGS sequence"/>
</dbReference>
<dbReference type="SUPFAM" id="SSF103473">
    <property type="entry name" value="MFS general substrate transporter"/>
    <property type="match status" value="1"/>
</dbReference>
<dbReference type="EMBL" id="JAUSTP010000043">
    <property type="protein sequence ID" value="MDQ0191435.1"/>
    <property type="molecule type" value="Genomic_DNA"/>
</dbReference>
<feature type="transmembrane region" description="Helical" evidence="8">
    <location>
        <begin position="48"/>
        <end position="67"/>
    </location>
</feature>
<evidence type="ECO:0000256" key="3">
    <source>
        <dbReference type="ARBA" id="ARBA00022448"/>
    </source>
</evidence>
<proteinExistence type="inferred from homology"/>
<comment type="similarity">
    <text evidence="2">Belongs to the major facilitator superfamily.</text>
</comment>
<evidence type="ECO:0000256" key="4">
    <source>
        <dbReference type="ARBA" id="ARBA00022475"/>
    </source>
</evidence>
<feature type="transmembrane region" description="Helical" evidence="8">
    <location>
        <begin position="112"/>
        <end position="129"/>
    </location>
</feature>
<reference evidence="10 11" key="1">
    <citation type="submission" date="2023-07" db="EMBL/GenBank/DDBJ databases">
        <title>Genomic Encyclopedia of Type Strains, Phase IV (KMG-IV): sequencing the most valuable type-strain genomes for metagenomic binning, comparative biology and taxonomic classification.</title>
        <authorList>
            <person name="Goeker M."/>
        </authorList>
    </citation>
    <scope>NUCLEOTIDE SEQUENCE [LARGE SCALE GENOMIC DNA]</scope>
    <source>
        <strain evidence="10 11">DSM 4006</strain>
    </source>
</reference>
<feature type="transmembrane region" description="Helical" evidence="8">
    <location>
        <begin position="79"/>
        <end position="106"/>
    </location>
</feature>
<feature type="transmembrane region" description="Helical" evidence="8">
    <location>
        <begin position="303"/>
        <end position="326"/>
    </location>
</feature>
<evidence type="ECO:0000256" key="8">
    <source>
        <dbReference type="SAM" id="Phobius"/>
    </source>
</evidence>
<dbReference type="InterPro" id="IPR020846">
    <property type="entry name" value="MFS_dom"/>
</dbReference>
<dbReference type="InterPro" id="IPR011701">
    <property type="entry name" value="MFS"/>
</dbReference>
<evidence type="ECO:0000256" key="6">
    <source>
        <dbReference type="ARBA" id="ARBA00022989"/>
    </source>
</evidence>
<feature type="transmembrane region" description="Helical" evidence="8">
    <location>
        <begin position="279"/>
        <end position="297"/>
    </location>
</feature>
<dbReference type="RefSeq" id="WP_274455518.1">
    <property type="nucleotide sequence ID" value="NZ_CP067097.1"/>
</dbReference>
<comment type="subcellular location">
    <subcellularLocation>
        <location evidence="1">Cell membrane</location>
        <topology evidence="1">Multi-pass membrane protein</topology>
    </subcellularLocation>
</comment>
<dbReference type="PANTHER" id="PTHR43271:SF2">
    <property type="entry name" value="BLL2771 PROTEIN"/>
    <property type="match status" value="1"/>
</dbReference>
<evidence type="ECO:0000259" key="9">
    <source>
        <dbReference type="PROSITE" id="PS50850"/>
    </source>
</evidence>
<gene>
    <name evidence="10" type="ORF">J2S03_003306</name>
</gene>
<evidence type="ECO:0000313" key="10">
    <source>
        <dbReference type="EMBL" id="MDQ0191435.1"/>
    </source>
</evidence>
<keyword evidence="11" id="KW-1185">Reference proteome</keyword>
<keyword evidence="3" id="KW-0813">Transport</keyword>
<feature type="transmembrane region" description="Helical" evidence="8">
    <location>
        <begin position="136"/>
        <end position="156"/>
    </location>
</feature>
<organism evidence="10 11">
    <name type="scientific">Alicyclobacillus cycloheptanicus</name>
    <dbReference type="NCBI Taxonomy" id="1457"/>
    <lineage>
        <taxon>Bacteria</taxon>
        <taxon>Bacillati</taxon>
        <taxon>Bacillota</taxon>
        <taxon>Bacilli</taxon>
        <taxon>Bacillales</taxon>
        <taxon>Alicyclobacillaceae</taxon>
        <taxon>Alicyclobacillus</taxon>
    </lineage>
</organism>
<evidence type="ECO:0000256" key="1">
    <source>
        <dbReference type="ARBA" id="ARBA00004651"/>
    </source>
</evidence>
<keyword evidence="5 8" id="KW-0812">Transmembrane</keyword>
<feature type="domain" description="Major facilitator superfamily (MFS) profile" evidence="9">
    <location>
        <begin position="13"/>
        <end position="391"/>
    </location>
</feature>